<evidence type="ECO:0000256" key="2">
    <source>
        <dbReference type="ARBA" id="ARBA00022487"/>
    </source>
</evidence>
<sequence>MYRLLKGESCSVLAQVDSAAKLPVLVFVHGGSFLTGSAGEKNPQALLDHDMVLVSPQYRLGPLGFLNLQTDGIPGNAGLLDLVEALRWVRDNIEHFGGDPARVTLGGHSAGAAAASLLYLSPLTKGLIQAAMPMSGSALSFWAYDRAPEQAGAAITRAALCGGDEVPLEQRVQCLKKLPVKRIITSFLFYIVSRNSRVATF</sequence>
<keyword evidence="7" id="KW-1185">Reference proteome</keyword>
<dbReference type="InterPro" id="IPR002018">
    <property type="entry name" value="CarbesteraseB"/>
</dbReference>
<evidence type="ECO:0000256" key="5">
    <source>
        <dbReference type="RuleBase" id="RU361235"/>
    </source>
</evidence>
<evidence type="ECO:0000313" key="8">
    <source>
        <dbReference type="RefSeq" id="XP_052131381.1"/>
    </source>
</evidence>
<dbReference type="GeneID" id="127751624"/>
<dbReference type="EC" id="3.1.1.-" evidence="5"/>
<organism evidence="7 8">
    <name type="scientific">Frankliniella occidentalis</name>
    <name type="common">Western flower thrips</name>
    <name type="synonym">Euthrips occidentalis</name>
    <dbReference type="NCBI Taxonomy" id="133901"/>
    <lineage>
        <taxon>Eukaryota</taxon>
        <taxon>Metazoa</taxon>
        <taxon>Ecdysozoa</taxon>
        <taxon>Arthropoda</taxon>
        <taxon>Hexapoda</taxon>
        <taxon>Insecta</taxon>
        <taxon>Pterygota</taxon>
        <taxon>Neoptera</taxon>
        <taxon>Paraneoptera</taxon>
        <taxon>Thysanoptera</taxon>
        <taxon>Terebrantia</taxon>
        <taxon>Thripoidea</taxon>
        <taxon>Thripidae</taxon>
        <taxon>Frankliniella</taxon>
    </lineage>
</organism>
<feature type="domain" description="Carboxylesterase type B" evidence="6">
    <location>
        <begin position="18"/>
        <end position="189"/>
    </location>
</feature>
<dbReference type="GO" id="GO:0052689">
    <property type="term" value="F:carboxylic ester hydrolase activity"/>
    <property type="evidence" value="ECO:0007669"/>
    <property type="project" value="UniProtKB-KW"/>
</dbReference>
<comment type="similarity">
    <text evidence="1 5">Belongs to the type-B carboxylesterase/lipase family.</text>
</comment>
<dbReference type="RefSeq" id="XP_052131381.1">
    <property type="nucleotide sequence ID" value="XM_052275421.1"/>
</dbReference>
<keyword evidence="3 5" id="KW-0378">Hydrolase</keyword>
<dbReference type="AlphaFoldDB" id="A0A9C6XUS1"/>
<name>A0A9C6XUS1_FRAOC</name>
<dbReference type="Gene3D" id="3.40.50.1820">
    <property type="entry name" value="alpha/beta hydrolase"/>
    <property type="match status" value="1"/>
</dbReference>
<dbReference type="Pfam" id="PF00135">
    <property type="entry name" value="COesterase"/>
    <property type="match status" value="1"/>
</dbReference>
<dbReference type="SUPFAM" id="SSF53474">
    <property type="entry name" value="alpha/beta-Hydrolases"/>
    <property type="match status" value="1"/>
</dbReference>
<dbReference type="PROSITE" id="PS00122">
    <property type="entry name" value="CARBOXYLESTERASE_B_1"/>
    <property type="match status" value="1"/>
</dbReference>
<accession>A0A9C6XUS1</accession>
<evidence type="ECO:0000313" key="7">
    <source>
        <dbReference type="Proteomes" id="UP000504606"/>
    </source>
</evidence>
<evidence type="ECO:0000256" key="3">
    <source>
        <dbReference type="ARBA" id="ARBA00022801"/>
    </source>
</evidence>
<keyword evidence="4" id="KW-0325">Glycoprotein</keyword>
<dbReference type="KEGG" id="foc:127751624"/>
<evidence type="ECO:0000256" key="4">
    <source>
        <dbReference type="ARBA" id="ARBA00023180"/>
    </source>
</evidence>
<protein>
    <recommendedName>
        <fullName evidence="5">Carboxylic ester hydrolase</fullName>
        <ecNumber evidence="5">3.1.1.-</ecNumber>
    </recommendedName>
</protein>
<reference evidence="8" key="1">
    <citation type="submission" date="2025-08" db="UniProtKB">
        <authorList>
            <consortium name="RefSeq"/>
        </authorList>
    </citation>
    <scope>IDENTIFICATION</scope>
    <source>
        <tissue evidence="8">Whole organism</tissue>
    </source>
</reference>
<dbReference type="Proteomes" id="UP000504606">
    <property type="component" value="Unplaced"/>
</dbReference>
<proteinExistence type="inferred from homology"/>
<dbReference type="PANTHER" id="PTHR43142">
    <property type="entry name" value="CARBOXYLIC ESTER HYDROLASE"/>
    <property type="match status" value="1"/>
</dbReference>
<dbReference type="InterPro" id="IPR029058">
    <property type="entry name" value="AB_hydrolase_fold"/>
</dbReference>
<gene>
    <name evidence="8" type="primary">LOC127751624</name>
</gene>
<keyword evidence="2" id="KW-0719">Serine esterase</keyword>
<dbReference type="PANTHER" id="PTHR43142:SF12">
    <property type="entry name" value="CARBOXYLESTERASE TYPE B DOMAIN-CONTAINING PROTEIN-RELATED"/>
    <property type="match status" value="1"/>
</dbReference>
<evidence type="ECO:0000256" key="1">
    <source>
        <dbReference type="ARBA" id="ARBA00005964"/>
    </source>
</evidence>
<dbReference type="OrthoDB" id="19653at2759"/>
<evidence type="ECO:0000259" key="6">
    <source>
        <dbReference type="Pfam" id="PF00135"/>
    </source>
</evidence>
<dbReference type="InterPro" id="IPR019826">
    <property type="entry name" value="Carboxylesterase_B_AS"/>
</dbReference>